<feature type="compositionally biased region" description="Basic and acidic residues" evidence="1">
    <location>
        <begin position="189"/>
        <end position="206"/>
    </location>
</feature>
<feature type="region of interest" description="Disordered" evidence="1">
    <location>
        <begin position="338"/>
        <end position="359"/>
    </location>
</feature>
<evidence type="ECO:0000313" key="3">
    <source>
        <dbReference type="Proteomes" id="UP001151760"/>
    </source>
</evidence>
<dbReference type="PANTHER" id="PTHR35767">
    <property type="entry name" value="HAPLESS PROTEIN"/>
    <property type="match status" value="1"/>
</dbReference>
<feature type="region of interest" description="Disordered" evidence="1">
    <location>
        <begin position="556"/>
        <end position="600"/>
    </location>
</feature>
<proteinExistence type="predicted"/>
<gene>
    <name evidence="2" type="ORF">Tco_0627021</name>
</gene>
<name>A0ABQ4WLB5_9ASTR</name>
<feature type="compositionally biased region" description="Basic and acidic residues" evidence="1">
    <location>
        <begin position="1"/>
        <end position="28"/>
    </location>
</feature>
<feature type="compositionally biased region" description="Polar residues" evidence="1">
    <location>
        <begin position="657"/>
        <end position="667"/>
    </location>
</feature>
<feature type="region of interest" description="Disordered" evidence="1">
    <location>
        <begin position="435"/>
        <end position="460"/>
    </location>
</feature>
<feature type="region of interest" description="Disordered" evidence="1">
    <location>
        <begin position="1101"/>
        <end position="1127"/>
    </location>
</feature>
<feature type="compositionally biased region" description="Low complexity" evidence="1">
    <location>
        <begin position="1104"/>
        <end position="1113"/>
    </location>
</feature>
<protein>
    <recommendedName>
        <fullName evidence="4">UBZ4-type domain-containing protein</fullName>
    </recommendedName>
</protein>
<dbReference type="Proteomes" id="UP001151760">
    <property type="component" value="Unassembled WGS sequence"/>
</dbReference>
<evidence type="ECO:0008006" key="4">
    <source>
        <dbReference type="Google" id="ProtNLM"/>
    </source>
</evidence>
<dbReference type="EMBL" id="BQNB010008741">
    <property type="protein sequence ID" value="GJS53659.1"/>
    <property type="molecule type" value="Genomic_DNA"/>
</dbReference>
<keyword evidence="3" id="KW-1185">Reference proteome</keyword>
<feature type="compositionally biased region" description="Basic and acidic residues" evidence="1">
    <location>
        <begin position="647"/>
        <end position="656"/>
    </location>
</feature>
<feature type="region of interest" description="Disordered" evidence="1">
    <location>
        <begin position="189"/>
        <end position="218"/>
    </location>
</feature>
<feature type="compositionally biased region" description="Polar residues" evidence="1">
    <location>
        <begin position="774"/>
        <end position="816"/>
    </location>
</feature>
<feature type="compositionally biased region" description="Polar residues" evidence="1">
    <location>
        <begin position="1114"/>
        <end position="1127"/>
    </location>
</feature>
<evidence type="ECO:0000256" key="1">
    <source>
        <dbReference type="SAM" id="MobiDB-lite"/>
    </source>
</evidence>
<organism evidence="2 3">
    <name type="scientific">Tanacetum coccineum</name>
    <dbReference type="NCBI Taxonomy" id="301880"/>
    <lineage>
        <taxon>Eukaryota</taxon>
        <taxon>Viridiplantae</taxon>
        <taxon>Streptophyta</taxon>
        <taxon>Embryophyta</taxon>
        <taxon>Tracheophyta</taxon>
        <taxon>Spermatophyta</taxon>
        <taxon>Magnoliopsida</taxon>
        <taxon>eudicotyledons</taxon>
        <taxon>Gunneridae</taxon>
        <taxon>Pentapetalae</taxon>
        <taxon>asterids</taxon>
        <taxon>campanulids</taxon>
        <taxon>Asterales</taxon>
        <taxon>Asteraceae</taxon>
        <taxon>Asteroideae</taxon>
        <taxon>Anthemideae</taxon>
        <taxon>Anthemidinae</taxon>
        <taxon>Tanacetum</taxon>
    </lineage>
</organism>
<feature type="compositionally biased region" description="Basic and acidic residues" evidence="1">
    <location>
        <begin position="134"/>
        <end position="158"/>
    </location>
</feature>
<feature type="region of interest" description="Disordered" evidence="1">
    <location>
        <begin position="768"/>
        <end position="820"/>
    </location>
</feature>
<feature type="region of interest" description="Disordered" evidence="1">
    <location>
        <begin position="1"/>
        <end position="38"/>
    </location>
</feature>
<dbReference type="Gene3D" id="3.30.160.60">
    <property type="entry name" value="Classic Zinc Finger"/>
    <property type="match status" value="1"/>
</dbReference>
<feature type="region of interest" description="Disordered" evidence="1">
    <location>
        <begin position="640"/>
        <end position="667"/>
    </location>
</feature>
<feature type="region of interest" description="Disordered" evidence="1">
    <location>
        <begin position="129"/>
        <end position="173"/>
    </location>
</feature>
<reference evidence="2" key="1">
    <citation type="journal article" date="2022" name="Int. J. Mol. Sci.">
        <title>Draft Genome of Tanacetum Coccineum: Genomic Comparison of Closely Related Tanacetum-Family Plants.</title>
        <authorList>
            <person name="Yamashiro T."/>
            <person name="Shiraishi A."/>
            <person name="Nakayama K."/>
            <person name="Satake H."/>
        </authorList>
    </citation>
    <scope>NUCLEOTIDE SEQUENCE</scope>
</reference>
<feature type="compositionally biased region" description="Polar residues" evidence="1">
    <location>
        <begin position="925"/>
        <end position="943"/>
    </location>
</feature>
<feature type="region of interest" description="Disordered" evidence="1">
    <location>
        <begin position="920"/>
        <end position="947"/>
    </location>
</feature>
<dbReference type="PANTHER" id="PTHR35767:SF1">
    <property type="entry name" value="HAPLESS PROTEIN"/>
    <property type="match status" value="1"/>
</dbReference>
<accession>A0ABQ4WLB5</accession>
<evidence type="ECO:0000313" key="2">
    <source>
        <dbReference type="EMBL" id="GJS53659.1"/>
    </source>
</evidence>
<sequence length="1127" mass="126064">MISIDEHSPSDPSSSHDLKSSDNTDLKSSDASADLDDTYNPLPNISIRDYVFGLRNKDIACNWPFSPTSLQLCLKHGVKNLLPPFESLDSLRNNTPLTRCSLENRLTEDEIINNLDGKPMYDQIRAASLNSSGSKKEKESQFRDQEALARTRSKEKPSQKIQSTSRDKKSGRVMKLKIKSAVERVEKSQFHHQEYLGHTKSKEKPPLQKNENVSSRTKKSRFVMKLNSGVEGVEEVVPNCVVVSETMASKVCPVCKIFSSSSNTTLNAHIDQCLTGEGTLKWTENPKILVKHKVKPRKMRSMVDIYETAPHCTVEELDKRNGTSWATNSCFPDQEFQFQGEEKEEDDKEEEDEEEEEVRTTKIIPNVADNEGDVYIDTNGKKVRILSVPKTILSDNNSARKLVKRVKGGKMIMAKKKSTIFKKKHQHKQLKISPDARKLCSSKPQAVSGPIAESNSEDERGKEIIRPSWAWSKRASLLKKSHGTNQKVENFSGKNRRADLQCRETKDLGVESEKTSSGCDFKIRRSYNNSSSLQSRKKLRTSSPLIKQPLNEFRKESTRIHLDEDEDDDDDDNDDCDDDHYDTYDDDAGPSQHSDGGDIRPKGSKFASLCKNLSFPAAKFSFKRKFSAVENLIKDLDDRLSQNSSKDQSRMKEHAATRTNASKTSNNESSVGIWTVNKDEVCDVESIRNETLLFNVDQVRVSSFMGLSMSFDPEFSMCIDLYEDQICSTNRAPNDVEQHENYVQEVDPIPIPGPPGSFLPASPCEEMGEMVSEEQLQATSVRSSENQNLKDTMDQDSTSNSPVSTISNSRSTSVQDDTYKKPFFNGDTGITDKGPSQNCLKNDQPCCCSRKEAALNYQESFNSRKQPIESSITSSRGLNFESEMFPLRNYPNSPVPALVASPSKPVLRLMGKNLTVVKTDEDQDVSLSSQQFRTPQSSQQNPQHPLAFSHYQNGFDSQHFNAHPPINMRSPADLGPINGGFVTYMNPYDGGGSYMGPMISQARSYHGHDAIDFQAVSGRNVYNNVPSGSQPIKEIIVLDDSPENEADNSLGNEFVKRNQEQMNPLYLMPSQRSTHLYGSGGSVAFHGVGFQTFENGDPGRWNIGSSSASPSGSHMRTSTTFYPPSYP</sequence>
<comment type="caution">
    <text evidence="2">The sequence shown here is derived from an EMBL/GenBank/DDBJ whole genome shotgun (WGS) entry which is preliminary data.</text>
</comment>
<reference evidence="2" key="2">
    <citation type="submission" date="2022-01" db="EMBL/GenBank/DDBJ databases">
        <authorList>
            <person name="Yamashiro T."/>
            <person name="Shiraishi A."/>
            <person name="Satake H."/>
            <person name="Nakayama K."/>
        </authorList>
    </citation>
    <scope>NUCLEOTIDE SEQUENCE</scope>
</reference>
<feature type="compositionally biased region" description="Acidic residues" evidence="1">
    <location>
        <begin position="342"/>
        <end position="357"/>
    </location>
</feature>
<feature type="compositionally biased region" description="Acidic residues" evidence="1">
    <location>
        <begin position="563"/>
        <end position="588"/>
    </location>
</feature>